<evidence type="ECO:0000256" key="2">
    <source>
        <dbReference type="ARBA" id="ARBA00007511"/>
    </source>
</evidence>
<comment type="caution">
    <text evidence="7">The sequence shown here is derived from an EMBL/GenBank/DDBJ whole genome shotgun (WGS) entry which is preliminary data.</text>
</comment>
<gene>
    <name evidence="7" type="ORF">H6A01_07035</name>
</gene>
<name>A0ABS2GFW9_9FIRM</name>
<evidence type="ECO:0000313" key="7">
    <source>
        <dbReference type="EMBL" id="MBM6913071.1"/>
    </source>
</evidence>
<protein>
    <submittedName>
        <fullName evidence="7">TerC family protein</fullName>
    </submittedName>
</protein>
<evidence type="ECO:0000256" key="6">
    <source>
        <dbReference type="SAM" id="Phobius"/>
    </source>
</evidence>
<dbReference type="PANTHER" id="PTHR30238:SF4">
    <property type="entry name" value="SLL1022 PROTEIN"/>
    <property type="match status" value="1"/>
</dbReference>
<evidence type="ECO:0000313" key="8">
    <source>
        <dbReference type="Proteomes" id="UP000707138"/>
    </source>
</evidence>
<keyword evidence="5 6" id="KW-0472">Membrane</keyword>
<dbReference type="InterPro" id="IPR005496">
    <property type="entry name" value="Integral_membrane_TerC"/>
</dbReference>
<organism evidence="7 8">
    <name type="scientific">Veillonella magna</name>
    <dbReference type="NCBI Taxonomy" id="464322"/>
    <lineage>
        <taxon>Bacteria</taxon>
        <taxon>Bacillati</taxon>
        <taxon>Bacillota</taxon>
        <taxon>Negativicutes</taxon>
        <taxon>Veillonellales</taxon>
        <taxon>Veillonellaceae</taxon>
        <taxon>Veillonella</taxon>
    </lineage>
</organism>
<comment type="similarity">
    <text evidence="2">Belongs to the TerC family.</text>
</comment>
<dbReference type="InterPro" id="IPR022301">
    <property type="entry name" value="Integral_membrane_YjbE"/>
</dbReference>
<accession>A0ABS2GFW9</accession>
<feature type="transmembrane region" description="Helical" evidence="6">
    <location>
        <begin position="145"/>
        <end position="164"/>
    </location>
</feature>
<dbReference type="Pfam" id="PF03741">
    <property type="entry name" value="TerC"/>
    <property type="match status" value="1"/>
</dbReference>
<sequence>MRKDANGLLDLLDIATWIAVGKIIIVDIVLAGDNAVVIGMAAEKLSPDLQKKAIFWGTFGAIAIRLVLAFLLAEALHIIPALHIIGGIVLAWIAVKLLMDQDEEAHVEAKDSLRDAIITIVLADAMMSIDNVIGVVAAAQGIMELVVLGMLVTVPIIIFSASLFAKLISKYPIILYAGGAVLGWVAGEMVVADPLLSAVWQWPQAVAGVIGIVVVMVAVAIMKQIKK</sequence>
<feature type="transmembrane region" description="Helical" evidence="6">
    <location>
        <begin position="173"/>
        <end position="192"/>
    </location>
</feature>
<evidence type="ECO:0000256" key="3">
    <source>
        <dbReference type="ARBA" id="ARBA00022692"/>
    </source>
</evidence>
<evidence type="ECO:0000256" key="1">
    <source>
        <dbReference type="ARBA" id="ARBA00004141"/>
    </source>
</evidence>
<keyword evidence="8" id="KW-1185">Reference proteome</keyword>
<feature type="transmembrane region" description="Helical" evidence="6">
    <location>
        <begin position="116"/>
        <end position="139"/>
    </location>
</feature>
<feature type="transmembrane region" description="Helical" evidence="6">
    <location>
        <begin position="14"/>
        <end position="41"/>
    </location>
</feature>
<proteinExistence type="inferred from homology"/>
<dbReference type="EMBL" id="JACJLA010000011">
    <property type="protein sequence ID" value="MBM6913071.1"/>
    <property type="molecule type" value="Genomic_DNA"/>
</dbReference>
<keyword evidence="3 6" id="KW-0812">Transmembrane</keyword>
<feature type="transmembrane region" description="Helical" evidence="6">
    <location>
        <begin position="204"/>
        <end position="222"/>
    </location>
</feature>
<evidence type="ECO:0000256" key="5">
    <source>
        <dbReference type="ARBA" id="ARBA00023136"/>
    </source>
</evidence>
<reference evidence="7 8" key="1">
    <citation type="journal article" date="2021" name="Sci. Rep.">
        <title>The distribution of antibiotic resistance genes in chicken gut microbiota commensals.</title>
        <authorList>
            <person name="Juricova H."/>
            <person name="Matiasovicova J."/>
            <person name="Kubasova T."/>
            <person name="Cejkova D."/>
            <person name="Rychlik I."/>
        </authorList>
    </citation>
    <scope>NUCLEOTIDE SEQUENCE [LARGE SCALE GENOMIC DNA]</scope>
    <source>
        <strain evidence="7 8">An537</strain>
    </source>
</reference>
<feature type="transmembrane region" description="Helical" evidence="6">
    <location>
        <begin position="78"/>
        <end position="95"/>
    </location>
</feature>
<keyword evidence="4 6" id="KW-1133">Transmembrane helix</keyword>
<dbReference type="Proteomes" id="UP000707138">
    <property type="component" value="Unassembled WGS sequence"/>
</dbReference>
<dbReference type="NCBIfam" id="TIGR03717">
    <property type="entry name" value="R_switched_YjbE"/>
    <property type="match status" value="1"/>
</dbReference>
<feature type="transmembrane region" description="Helical" evidence="6">
    <location>
        <begin position="53"/>
        <end position="72"/>
    </location>
</feature>
<comment type="subcellular location">
    <subcellularLocation>
        <location evidence="1">Membrane</location>
        <topology evidence="1">Multi-pass membrane protein</topology>
    </subcellularLocation>
</comment>
<evidence type="ECO:0000256" key="4">
    <source>
        <dbReference type="ARBA" id="ARBA00022989"/>
    </source>
</evidence>
<dbReference type="PANTHER" id="PTHR30238">
    <property type="entry name" value="MEMBRANE BOUND PREDICTED REDOX MODULATOR"/>
    <property type="match status" value="1"/>
</dbReference>